<feature type="domain" description="3-dehydroquinate synthase N-terminal" evidence="6">
    <location>
        <begin position="81"/>
        <end position="194"/>
    </location>
</feature>
<evidence type="ECO:0000259" key="6">
    <source>
        <dbReference type="Pfam" id="PF01761"/>
    </source>
</evidence>
<evidence type="ECO:0000256" key="4">
    <source>
        <dbReference type="ARBA" id="ARBA00023141"/>
    </source>
</evidence>
<evidence type="ECO:0000313" key="8">
    <source>
        <dbReference type="EMBL" id="TCD03555.1"/>
    </source>
</evidence>
<accession>A0A4R0NVH0</accession>
<evidence type="ECO:0000256" key="2">
    <source>
        <dbReference type="ARBA" id="ARBA00022605"/>
    </source>
</evidence>
<dbReference type="Pfam" id="PF24621">
    <property type="entry name" value="DHQS_C"/>
    <property type="match status" value="1"/>
</dbReference>
<evidence type="ECO:0000256" key="1">
    <source>
        <dbReference type="ARBA" id="ARBA00001911"/>
    </source>
</evidence>
<dbReference type="Pfam" id="PF01761">
    <property type="entry name" value="DHQ_synthase"/>
    <property type="match status" value="1"/>
</dbReference>
<evidence type="ECO:0000259" key="7">
    <source>
        <dbReference type="Pfam" id="PF24621"/>
    </source>
</evidence>
<dbReference type="OrthoDB" id="9806583at2"/>
<gene>
    <name evidence="8" type="ORF">EZ437_06235</name>
</gene>
<dbReference type="Gene3D" id="3.40.50.1970">
    <property type="match status" value="1"/>
</dbReference>
<protein>
    <submittedName>
        <fullName evidence="8">3-dehydroquinate synthase</fullName>
        <ecNumber evidence="8">4.2.3.4</ecNumber>
    </submittedName>
</protein>
<dbReference type="Proteomes" id="UP000293347">
    <property type="component" value="Unassembled WGS sequence"/>
</dbReference>
<dbReference type="PANTHER" id="PTHR43622">
    <property type="entry name" value="3-DEHYDROQUINATE SYNTHASE"/>
    <property type="match status" value="1"/>
</dbReference>
<dbReference type="InterPro" id="IPR056179">
    <property type="entry name" value="DHQS_C"/>
</dbReference>
<name>A0A4R0NVH0_9SPHI</name>
<reference evidence="8 9" key="1">
    <citation type="submission" date="2019-02" db="EMBL/GenBank/DDBJ databases">
        <title>Pedobacter sp. RP-1-14 sp. nov., isolated from Arctic soil.</title>
        <authorList>
            <person name="Dahal R.H."/>
        </authorList>
    </citation>
    <scope>NUCLEOTIDE SEQUENCE [LARGE SCALE GENOMIC DNA]</scope>
    <source>
        <strain evidence="8 9">RP-1-14</strain>
    </source>
</reference>
<comment type="caution">
    <text evidence="8">The sequence shown here is derived from an EMBL/GenBank/DDBJ whole genome shotgun (WGS) entry which is preliminary data.</text>
</comment>
<evidence type="ECO:0000313" key="9">
    <source>
        <dbReference type="Proteomes" id="UP000293347"/>
    </source>
</evidence>
<dbReference type="RefSeq" id="WP_131594294.1">
    <property type="nucleotide sequence ID" value="NZ_SJSL01000001.1"/>
</dbReference>
<dbReference type="AlphaFoldDB" id="A0A4R0NVH0"/>
<keyword evidence="5 8" id="KW-0456">Lyase</keyword>
<evidence type="ECO:0000256" key="3">
    <source>
        <dbReference type="ARBA" id="ARBA00023027"/>
    </source>
</evidence>
<keyword evidence="9" id="KW-1185">Reference proteome</keyword>
<sequence>MSYLEQSFSVKFEYKIFFTSSLFDIGNNTLSAFFKGKATEALRKIFFVVDQGVADAHPNLLNDITAYFNQHKEVQLIPDILIIPGGETCKNDVPLFDQLVEAVNVYGIDRHSYIAAIGGGAVLDLVGYAAAVSHRGIKHIRIPTTVLSQNDSGIGVKNGINYDGKKNFLGTFAPPAAVFNDELFLNTLTDRDYRSGISEAVKVALIKDPKFFYWLEDHADELVARNTESMNYLIKVCAQLHLNHIGGDDPFETGSARPLDFGHWAAHKLEQLSNFSVLHGEAVAMGIALDSVYSFLTGLLSEDKLQRILNLLVKLGYDISNPLIQIKDTDSPILKGLAEFQEHLGGILTITLLTDLGTGKEVNQMDHQLLIASSNYVAKFIENGTSFNIA</sequence>
<feature type="domain" description="3-dehydroquinate synthase C-terminal" evidence="7">
    <location>
        <begin position="196"/>
        <end position="323"/>
    </location>
</feature>
<dbReference type="CDD" id="cd08198">
    <property type="entry name" value="DHQS-like"/>
    <property type="match status" value="1"/>
</dbReference>
<dbReference type="PANTHER" id="PTHR43622:SF7">
    <property type="entry name" value="3-DEHYDROQUINATE SYNTHASE, CHLOROPLASTIC"/>
    <property type="match status" value="1"/>
</dbReference>
<dbReference type="GO" id="GO:0003856">
    <property type="term" value="F:3-dehydroquinate synthase activity"/>
    <property type="evidence" value="ECO:0007669"/>
    <property type="project" value="UniProtKB-EC"/>
</dbReference>
<comment type="cofactor">
    <cofactor evidence="1">
        <name>NAD(+)</name>
        <dbReference type="ChEBI" id="CHEBI:57540"/>
    </cofactor>
</comment>
<dbReference type="InterPro" id="IPR030960">
    <property type="entry name" value="DHQS/DOIS_N"/>
</dbReference>
<keyword evidence="4" id="KW-0057">Aromatic amino acid biosynthesis</keyword>
<keyword evidence="3" id="KW-0520">NAD</keyword>
<evidence type="ECO:0000256" key="5">
    <source>
        <dbReference type="ARBA" id="ARBA00023239"/>
    </source>
</evidence>
<dbReference type="EC" id="4.2.3.4" evidence="8"/>
<dbReference type="GO" id="GO:0009073">
    <property type="term" value="P:aromatic amino acid family biosynthetic process"/>
    <property type="evidence" value="ECO:0007669"/>
    <property type="project" value="UniProtKB-KW"/>
</dbReference>
<dbReference type="GO" id="GO:0008652">
    <property type="term" value="P:amino acid biosynthetic process"/>
    <property type="evidence" value="ECO:0007669"/>
    <property type="project" value="UniProtKB-KW"/>
</dbReference>
<proteinExistence type="predicted"/>
<dbReference type="EMBL" id="SJSL01000001">
    <property type="protein sequence ID" value="TCD03555.1"/>
    <property type="molecule type" value="Genomic_DNA"/>
</dbReference>
<dbReference type="Gene3D" id="1.20.1090.10">
    <property type="entry name" value="Dehydroquinate synthase-like - alpha domain"/>
    <property type="match status" value="1"/>
</dbReference>
<dbReference type="NCBIfam" id="NF004852">
    <property type="entry name" value="PRK06203.1"/>
    <property type="match status" value="1"/>
</dbReference>
<keyword evidence="2" id="KW-0028">Amino-acid biosynthesis</keyword>
<dbReference type="InterPro" id="IPR050071">
    <property type="entry name" value="Dehydroquinate_synthase"/>
</dbReference>
<organism evidence="8 9">
    <name type="scientific">Pedobacter psychroterrae</name>
    <dbReference type="NCBI Taxonomy" id="2530453"/>
    <lineage>
        <taxon>Bacteria</taxon>
        <taxon>Pseudomonadati</taxon>
        <taxon>Bacteroidota</taxon>
        <taxon>Sphingobacteriia</taxon>
        <taxon>Sphingobacteriales</taxon>
        <taxon>Sphingobacteriaceae</taxon>
        <taxon>Pedobacter</taxon>
    </lineage>
</organism>
<dbReference type="SUPFAM" id="SSF56796">
    <property type="entry name" value="Dehydroquinate synthase-like"/>
    <property type="match status" value="1"/>
</dbReference>